<comment type="caution">
    <text evidence="1">The sequence shown here is derived from an EMBL/GenBank/DDBJ whole genome shotgun (WGS) entry which is preliminary data.</text>
</comment>
<proteinExistence type="predicted"/>
<evidence type="ECO:0000313" key="2">
    <source>
        <dbReference type="Proteomes" id="UP001519272"/>
    </source>
</evidence>
<dbReference type="Pfam" id="PF07352">
    <property type="entry name" value="Phage_Mu_Gam"/>
    <property type="match status" value="1"/>
</dbReference>
<sequence length="183" mass="21340">MINPLYQNELDEIEQQEEEERQSFSVTDLESLNWVLRKMAAIEAKKNEVTKLAESEIYRIESYKNKELEKLQRDTEYFQSLVGAYAAKQKLDDPKFKSKTPYGTVSYKKQQPKWNYNEDELVNWLEANQANELIRVKKEPDKASIKKIFTPTESGQVVDPDGQLVAGINVEYRSDELVIKLEV</sequence>
<dbReference type="Proteomes" id="UP001519272">
    <property type="component" value="Unassembled WGS sequence"/>
</dbReference>
<dbReference type="SUPFAM" id="SSF161266">
    <property type="entry name" value="Gam-like"/>
    <property type="match status" value="1"/>
</dbReference>
<dbReference type="EMBL" id="JAGGKG010000038">
    <property type="protein sequence ID" value="MBP1907805.1"/>
    <property type="molecule type" value="Genomic_DNA"/>
</dbReference>
<reference evidence="1 2" key="1">
    <citation type="submission" date="2021-03" db="EMBL/GenBank/DDBJ databases">
        <title>Genomic Encyclopedia of Type Strains, Phase IV (KMG-IV): sequencing the most valuable type-strain genomes for metagenomic binning, comparative biology and taxonomic classification.</title>
        <authorList>
            <person name="Goeker M."/>
        </authorList>
    </citation>
    <scope>NUCLEOTIDE SEQUENCE [LARGE SCALE GENOMIC DNA]</scope>
    <source>
        <strain evidence="1 2">DSM 14349</strain>
    </source>
</reference>
<keyword evidence="2" id="KW-1185">Reference proteome</keyword>
<dbReference type="InterPro" id="IPR009951">
    <property type="entry name" value="Host-nuc_inhib_Gam"/>
</dbReference>
<name>A0ABS4FZ03_9BACL</name>
<evidence type="ECO:0000313" key="1">
    <source>
        <dbReference type="EMBL" id="MBP1907805.1"/>
    </source>
</evidence>
<accession>A0ABS4FZ03</accession>
<gene>
    <name evidence="1" type="ORF">J2Z32_004494</name>
</gene>
<organism evidence="1 2">
    <name type="scientific">Paenibacillus turicensis</name>
    <dbReference type="NCBI Taxonomy" id="160487"/>
    <lineage>
        <taxon>Bacteria</taxon>
        <taxon>Bacillati</taxon>
        <taxon>Bacillota</taxon>
        <taxon>Bacilli</taxon>
        <taxon>Bacillales</taxon>
        <taxon>Paenibacillaceae</taxon>
        <taxon>Paenibacillus</taxon>
    </lineage>
</organism>
<protein>
    <submittedName>
        <fullName evidence="1">Uncharacterized protein</fullName>
    </submittedName>
</protein>
<dbReference type="RefSeq" id="WP_210091379.1">
    <property type="nucleotide sequence ID" value="NZ_JAGGKG010000038.1"/>
</dbReference>